<dbReference type="InterPro" id="IPR001646">
    <property type="entry name" value="5peptide_repeat"/>
</dbReference>
<dbReference type="Proteomes" id="UP000266385">
    <property type="component" value="Unassembled WGS sequence"/>
</dbReference>
<evidence type="ECO:0000313" key="4">
    <source>
        <dbReference type="Proteomes" id="UP000266385"/>
    </source>
</evidence>
<sequence length="251" mass="26647">MFDRRHKLTLAALIGALMFPAGQMVAQENSTRVAWAPSYGGACADCDLRERNLSGWDISNAHYPRADLSGALLRATRAMNVNFAGAVAERTDFRQAVLDGASFNDAELLQARFDNASLLNTNLADAMLNGAKLRKSKLNGANLRRTDLSNSFAEGADFSGANVSGAIFDSARLAGAQFNNTIMIGTSFKDTALDQASFANVRLLDVDFTGATGTDSIDFSGACTDPLSRLPEGLEIGPCAPLEGAMVVELQ</sequence>
<dbReference type="Gene3D" id="2.160.20.80">
    <property type="entry name" value="E3 ubiquitin-protein ligase SopA"/>
    <property type="match status" value="2"/>
</dbReference>
<organism evidence="3 4">
    <name type="scientific">Henriciella mobilis</name>
    <dbReference type="NCBI Taxonomy" id="2305467"/>
    <lineage>
        <taxon>Bacteria</taxon>
        <taxon>Pseudomonadati</taxon>
        <taxon>Pseudomonadota</taxon>
        <taxon>Alphaproteobacteria</taxon>
        <taxon>Hyphomonadales</taxon>
        <taxon>Hyphomonadaceae</taxon>
        <taxon>Henriciella</taxon>
    </lineage>
</organism>
<feature type="signal peptide" evidence="2">
    <location>
        <begin position="1"/>
        <end position="26"/>
    </location>
</feature>
<keyword evidence="4" id="KW-1185">Reference proteome</keyword>
<keyword evidence="2" id="KW-0732">Signal</keyword>
<keyword evidence="1" id="KW-0677">Repeat</keyword>
<accession>A0A399R8G3</accession>
<dbReference type="SUPFAM" id="SSF141571">
    <property type="entry name" value="Pentapeptide repeat-like"/>
    <property type="match status" value="1"/>
</dbReference>
<protein>
    <submittedName>
        <fullName evidence="3">Pentapeptide repeat-containing protein</fullName>
    </submittedName>
</protein>
<dbReference type="AlphaFoldDB" id="A0A399R8G3"/>
<proteinExistence type="predicted"/>
<gene>
    <name evidence="3" type="ORF">D1223_10900</name>
</gene>
<evidence type="ECO:0000256" key="2">
    <source>
        <dbReference type="SAM" id="SignalP"/>
    </source>
</evidence>
<dbReference type="EMBL" id="QWFX01000013">
    <property type="protein sequence ID" value="RIJ27926.1"/>
    <property type="molecule type" value="Genomic_DNA"/>
</dbReference>
<evidence type="ECO:0000256" key="1">
    <source>
        <dbReference type="ARBA" id="ARBA00022737"/>
    </source>
</evidence>
<dbReference type="Pfam" id="PF00805">
    <property type="entry name" value="Pentapeptide"/>
    <property type="match status" value="2"/>
</dbReference>
<comment type="caution">
    <text evidence="3">The sequence shown here is derived from an EMBL/GenBank/DDBJ whole genome shotgun (WGS) entry which is preliminary data.</text>
</comment>
<dbReference type="PANTHER" id="PTHR47485">
    <property type="entry name" value="THYLAKOID LUMENAL 17.4 KDA PROTEIN, CHLOROPLASTIC"/>
    <property type="match status" value="1"/>
</dbReference>
<reference evidence="3 4" key="1">
    <citation type="submission" date="2018-08" db="EMBL/GenBank/DDBJ databases">
        <title>Henriciella mobilis sp. nov., isolated from seawater.</title>
        <authorList>
            <person name="Cheng H."/>
            <person name="Wu Y.-H."/>
            <person name="Xu X.-W."/>
            <person name="Guo L.-L."/>
        </authorList>
    </citation>
    <scope>NUCLEOTIDE SEQUENCE [LARGE SCALE GENOMIC DNA]</scope>
    <source>
        <strain evidence="3 4">JN25</strain>
    </source>
</reference>
<feature type="chain" id="PRO_5017332956" evidence="2">
    <location>
        <begin position="27"/>
        <end position="251"/>
    </location>
</feature>
<name>A0A399R8G3_9PROT</name>
<dbReference type="PANTHER" id="PTHR47485:SF1">
    <property type="entry name" value="THYLAKOID LUMENAL 17.4 KDA PROTEIN, CHLOROPLASTIC"/>
    <property type="match status" value="1"/>
</dbReference>
<evidence type="ECO:0000313" key="3">
    <source>
        <dbReference type="EMBL" id="RIJ27926.1"/>
    </source>
</evidence>